<organism evidence="2 3">
    <name type="scientific">Planktosalinus lacus</name>
    <dbReference type="NCBI Taxonomy" id="1526573"/>
    <lineage>
        <taxon>Bacteria</taxon>
        <taxon>Pseudomonadati</taxon>
        <taxon>Bacteroidota</taxon>
        <taxon>Flavobacteriia</taxon>
        <taxon>Flavobacteriales</taxon>
        <taxon>Flavobacteriaceae</taxon>
        <taxon>Planktosalinus</taxon>
    </lineage>
</organism>
<name>A0A8J2V9B1_9FLAO</name>
<evidence type="ECO:0000256" key="1">
    <source>
        <dbReference type="ARBA" id="ARBA00022679"/>
    </source>
</evidence>
<dbReference type="InterPro" id="IPR044843">
    <property type="entry name" value="Trans_IPPS_bact-type"/>
</dbReference>
<dbReference type="PANTHER" id="PTHR31480">
    <property type="entry name" value="BIFUNCTIONAL LYCOPENE CYCLASE/PHYTOENE SYNTHASE"/>
    <property type="match status" value="1"/>
</dbReference>
<dbReference type="Gene3D" id="1.10.600.10">
    <property type="entry name" value="Farnesyl Diphosphate Synthase"/>
    <property type="match status" value="1"/>
</dbReference>
<keyword evidence="3" id="KW-1185">Reference proteome</keyword>
<dbReference type="SFLD" id="SFLDS00005">
    <property type="entry name" value="Isoprenoid_Synthase_Type_I"/>
    <property type="match status" value="1"/>
</dbReference>
<dbReference type="GO" id="GO:0004311">
    <property type="term" value="F:geranylgeranyl diphosphate synthase activity"/>
    <property type="evidence" value="ECO:0007669"/>
    <property type="project" value="InterPro"/>
</dbReference>
<protein>
    <submittedName>
        <fullName evidence="2">Phytoene synthase</fullName>
    </submittedName>
</protein>
<evidence type="ECO:0000313" key="2">
    <source>
        <dbReference type="EMBL" id="GGD91274.1"/>
    </source>
</evidence>
<accession>A0A8J2V9B1</accession>
<dbReference type="CDD" id="cd00683">
    <property type="entry name" value="Trans_IPPS_HH"/>
    <property type="match status" value="1"/>
</dbReference>
<sequence length="288" mass="33268">MPTNINPNVMKALFDTVSEKCSKTVTTSYSTSFSIATKMLAGSIRQDIYNIYGFVRFADEIVDSFHDYKKEILFARFERALEDALTDKISLNPILNSFQHTFHRYNIDKHLVDSFMNSMKLDLTKSTYLTEEEYKAYIYGSADVVGLMCLKVFVKGDQKKYDQLKDAAMHLGSAFQKVNFLRDLKADHEDLSRSYFPETDLNKLDEVSKQKIISDIEHNFAMGFQGINQLPVEAKFGVYTAYIYYKKLLNKLKLTPSAKIKNARIRVNNYQKMSLLAKSYVSYRLNLL</sequence>
<dbReference type="EMBL" id="BMGK01000005">
    <property type="protein sequence ID" value="GGD91274.1"/>
    <property type="molecule type" value="Genomic_DNA"/>
</dbReference>
<dbReference type="PROSITE" id="PS01045">
    <property type="entry name" value="SQUALEN_PHYTOEN_SYN_2"/>
    <property type="match status" value="1"/>
</dbReference>
<proteinExistence type="predicted"/>
<dbReference type="InterPro" id="IPR002060">
    <property type="entry name" value="Squ/phyt_synthse"/>
</dbReference>
<dbReference type="SFLD" id="SFLDG01018">
    <property type="entry name" value="Squalene/Phytoene_Synthase_Lik"/>
    <property type="match status" value="1"/>
</dbReference>
<dbReference type="InterPro" id="IPR008949">
    <property type="entry name" value="Isoprenoid_synthase_dom_sf"/>
</dbReference>
<dbReference type="Proteomes" id="UP000652231">
    <property type="component" value="Unassembled WGS sequence"/>
</dbReference>
<dbReference type="InterPro" id="IPR019845">
    <property type="entry name" value="Squalene/phytoene_synthase_CS"/>
</dbReference>
<dbReference type="AlphaFoldDB" id="A0A8J2V9B1"/>
<reference evidence="2" key="2">
    <citation type="submission" date="2020-09" db="EMBL/GenBank/DDBJ databases">
        <authorList>
            <person name="Sun Q."/>
            <person name="Zhou Y."/>
        </authorList>
    </citation>
    <scope>NUCLEOTIDE SEQUENCE</scope>
    <source>
        <strain evidence="2">CGMCC 1.12924</strain>
    </source>
</reference>
<gene>
    <name evidence="2" type="primary">crtB</name>
    <name evidence="2" type="ORF">GCM10011312_13800</name>
</gene>
<dbReference type="GO" id="GO:0016117">
    <property type="term" value="P:carotenoid biosynthetic process"/>
    <property type="evidence" value="ECO:0007669"/>
    <property type="project" value="UniProtKB-ARBA"/>
</dbReference>
<dbReference type="SFLD" id="SFLDG01212">
    <property type="entry name" value="Phytoene_synthase_like"/>
    <property type="match status" value="1"/>
</dbReference>
<keyword evidence="1" id="KW-0808">Transferase</keyword>
<reference evidence="2" key="1">
    <citation type="journal article" date="2014" name="Int. J. Syst. Evol. Microbiol.">
        <title>Complete genome sequence of Corynebacterium casei LMG S-19264T (=DSM 44701T), isolated from a smear-ripened cheese.</title>
        <authorList>
            <consortium name="US DOE Joint Genome Institute (JGI-PGF)"/>
            <person name="Walter F."/>
            <person name="Albersmeier A."/>
            <person name="Kalinowski J."/>
            <person name="Ruckert C."/>
        </authorList>
    </citation>
    <scope>NUCLEOTIDE SEQUENCE</scope>
    <source>
        <strain evidence="2">CGMCC 1.12924</strain>
    </source>
</reference>
<dbReference type="InterPro" id="IPR033904">
    <property type="entry name" value="Trans_IPPS_HH"/>
</dbReference>
<comment type="caution">
    <text evidence="2">The sequence shown here is derived from an EMBL/GenBank/DDBJ whole genome shotgun (WGS) entry which is preliminary data.</text>
</comment>
<evidence type="ECO:0000313" key="3">
    <source>
        <dbReference type="Proteomes" id="UP000652231"/>
    </source>
</evidence>
<dbReference type="GO" id="GO:0051996">
    <property type="term" value="F:squalene synthase [NAD(P)H] activity"/>
    <property type="evidence" value="ECO:0007669"/>
    <property type="project" value="InterPro"/>
</dbReference>
<dbReference type="Pfam" id="PF00494">
    <property type="entry name" value="SQS_PSY"/>
    <property type="match status" value="1"/>
</dbReference>
<dbReference type="SUPFAM" id="SSF48576">
    <property type="entry name" value="Terpenoid synthases"/>
    <property type="match status" value="1"/>
</dbReference>